<dbReference type="EMBL" id="BABS01000042">
    <property type="protein sequence ID" value="GAA08630.1"/>
    <property type="molecule type" value="Genomic_DNA"/>
</dbReference>
<gene>
    <name evidence="1" type="ORF">ATPR_1634</name>
</gene>
<name>F7VE35_9PROT</name>
<proteinExistence type="predicted"/>
<organism evidence="1 2">
    <name type="scientific">Acetobacter tropicalis NBRC 101654</name>
    <dbReference type="NCBI Taxonomy" id="749388"/>
    <lineage>
        <taxon>Bacteria</taxon>
        <taxon>Pseudomonadati</taxon>
        <taxon>Pseudomonadota</taxon>
        <taxon>Alphaproteobacteria</taxon>
        <taxon>Acetobacterales</taxon>
        <taxon>Acetobacteraceae</taxon>
        <taxon>Acetobacter</taxon>
    </lineage>
</organism>
<dbReference type="AlphaFoldDB" id="F7VE35"/>
<reference evidence="1 2" key="1">
    <citation type="journal article" date="2011" name="Biochem. Biophys. Res. Commun.">
        <title>Increased number of Arginine-based salt bridges contributes to the thermotolerance of thermotolerant acetic acid bacteria, Acetobacter tropicalis SKU1100.</title>
        <authorList>
            <person name="Matsutani M."/>
            <person name="Hirakawa H."/>
            <person name="Nishikura M."/>
            <person name="Soemphol W."/>
            <person name="Ali I.A.I."/>
            <person name="Yakushi T."/>
            <person name="Matsushita K."/>
        </authorList>
    </citation>
    <scope>NUCLEOTIDE SEQUENCE [LARGE SCALE GENOMIC DNA]</scope>
    <source>
        <strain evidence="1 2">NBRC 101654</strain>
    </source>
</reference>
<evidence type="ECO:0000313" key="1">
    <source>
        <dbReference type="EMBL" id="GAA08630.1"/>
    </source>
</evidence>
<dbReference type="Proteomes" id="UP000004319">
    <property type="component" value="Unassembled WGS sequence"/>
</dbReference>
<comment type="caution">
    <text evidence="1">The sequence shown here is derived from an EMBL/GenBank/DDBJ whole genome shotgun (WGS) entry which is preliminary data.</text>
</comment>
<sequence>MTDFLHQPCKISVFWLFSAIFYQRKNEGPSCRATTLTGACVRKDA</sequence>
<evidence type="ECO:0000313" key="2">
    <source>
        <dbReference type="Proteomes" id="UP000004319"/>
    </source>
</evidence>
<protein>
    <submittedName>
        <fullName evidence="1">Uncharacterized protein</fullName>
    </submittedName>
</protein>
<accession>F7VE35</accession>